<keyword evidence="3" id="KW-1185">Reference proteome</keyword>
<name>A0A6N7EM75_9MICO</name>
<comment type="caution">
    <text evidence="2">The sequence shown here is derived from an EMBL/GenBank/DDBJ whole genome shotgun (WGS) entry which is preliminary data.</text>
</comment>
<reference evidence="2 3" key="1">
    <citation type="submission" date="2019-10" db="EMBL/GenBank/DDBJ databases">
        <title>Georgenia wutianyii sp. nov. and Georgenia yuyongxinii sp. nov. isolated from plateau pika (Ochotona curzoniae) in the Qinghai-Tibet plateau of China.</title>
        <authorList>
            <person name="Tian Z."/>
        </authorList>
    </citation>
    <scope>NUCLEOTIDE SEQUENCE [LARGE SCALE GENOMIC DNA]</scope>
    <source>
        <strain evidence="2 3">JCM 19765</strain>
    </source>
</reference>
<feature type="compositionally biased region" description="Basic residues" evidence="1">
    <location>
        <begin position="15"/>
        <end position="24"/>
    </location>
</feature>
<feature type="non-terminal residue" evidence="2">
    <location>
        <position position="1"/>
    </location>
</feature>
<sequence length="65" mass="7533">RRRCPSRPPRPPAPGRRRRGRAARRPCPPAPRRPRAPRRAGGRPACARPRRRTLRCRPRTGPCRQ</sequence>
<feature type="compositionally biased region" description="Basic residues" evidence="1">
    <location>
        <begin position="32"/>
        <end position="41"/>
    </location>
</feature>
<evidence type="ECO:0000313" key="2">
    <source>
        <dbReference type="EMBL" id="MPV39209.1"/>
    </source>
</evidence>
<protein>
    <submittedName>
        <fullName evidence="2">Uncharacterized protein</fullName>
    </submittedName>
</protein>
<gene>
    <name evidence="2" type="ORF">GB881_19610</name>
</gene>
<feature type="region of interest" description="Disordered" evidence="1">
    <location>
        <begin position="1"/>
        <end position="65"/>
    </location>
</feature>
<dbReference type="Proteomes" id="UP000437709">
    <property type="component" value="Unassembled WGS sequence"/>
</dbReference>
<accession>A0A6N7EM75</accession>
<evidence type="ECO:0000313" key="3">
    <source>
        <dbReference type="Proteomes" id="UP000437709"/>
    </source>
</evidence>
<feature type="compositionally biased region" description="Pro residues" evidence="1">
    <location>
        <begin position="1"/>
        <end position="14"/>
    </location>
</feature>
<proteinExistence type="predicted"/>
<dbReference type="EMBL" id="WHPC01000205">
    <property type="protein sequence ID" value="MPV39209.1"/>
    <property type="molecule type" value="Genomic_DNA"/>
</dbReference>
<organism evidence="2 3">
    <name type="scientific">Georgenia subflava</name>
    <dbReference type="NCBI Taxonomy" id="1622177"/>
    <lineage>
        <taxon>Bacteria</taxon>
        <taxon>Bacillati</taxon>
        <taxon>Actinomycetota</taxon>
        <taxon>Actinomycetes</taxon>
        <taxon>Micrococcales</taxon>
        <taxon>Bogoriellaceae</taxon>
        <taxon>Georgenia</taxon>
    </lineage>
</organism>
<dbReference type="AlphaFoldDB" id="A0A6N7EM75"/>
<evidence type="ECO:0000256" key="1">
    <source>
        <dbReference type="SAM" id="MobiDB-lite"/>
    </source>
</evidence>
<feature type="compositionally biased region" description="Basic residues" evidence="1">
    <location>
        <begin position="48"/>
        <end position="58"/>
    </location>
</feature>